<evidence type="ECO:0000313" key="3">
    <source>
        <dbReference type="Proteomes" id="UP000462066"/>
    </source>
</evidence>
<sequence>MSPIPTSRRISPALGLLTAALGLALGSAHAETAKPATDEADPTQQLQLASRQYAELQQMLSLDKRCHWLEPAARTALDATAQERLAWFNAHGGQAGHPEAAARQAVAAEASLDCTSEKAKGLSKAIQYASWQMRVTWALRGEALLDGTGRPAWYKGKSGIAAAHRAALEEAAKGLEAKHGVSIQRIRPGIRQEAESLLAVRCTAADRECPKADSPALRAYAEEWLKQAERYAAVLSKTKDKVGAPPQAP</sequence>
<organism evidence="2 3">
    <name type="scientific">Pseudoxanthomonas broegbernensis</name>
    <dbReference type="NCBI Taxonomy" id="83619"/>
    <lineage>
        <taxon>Bacteria</taxon>
        <taxon>Pseudomonadati</taxon>
        <taxon>Pseudomonadota</taxon>
        <taxon>Gammaproteobacteria</taxon>
        <taxon>Lysobacterales</taxon>
        <taxon>Lysobacteraceae</taxon>
        <taxon>Pseudoxanthomonas</taxon>
    </lineage>
</organism>
<evidence type="ECO:0008006" key="4">
    <source>
        <dbReference type="Google" id="ProtNLM"/>
    </source>
</evidence>
<feature type="signal peptide" evidence="1">
    <location>
        <begin position="1"/>
        <end position="30"/>
    </location>
</feature>
<name>A0A7V8GMQ1_9GAMM</name>
<keyword evidence="1" id="KW-0732">Signal</keyword>
<keyword evidence="3" id="KW-1185">Reference proteome</keyword>
<dbReference type="AlphaFoldDB" id="A0A7V8GMQ1"/>
<dbReference type="EMBL" id="MWIP01000005">
    <property type="protein sequence ID" value="KAF1686617.1"/>
    <property type="molecule type" value="Genomic_DNA"/>
</dbReference>
<evidence type="ECO:0000256" key="1">
    <source>
        <dbReference type="SAM" id="SignalP"/>
    </source>
</evidence>
<evidence type="ECO:0000313" key="2">
    <source>
        <dbReference type="EMBL" id="KAF1686617.1"/>
    </source>
</evidence>
<comment type="caution">
    <text evidence="2">The sequence shown here is derived from an EMBL/GenBank/DDBJ whole genome shotgun (WGS) entry which is preliminary data.</text>
</comment>
<proteinExistence type="predicted"/>
<protein>
    <recommendedName>
        <fullName evidence="4">Lysozyme inhibitor LprI N-terminal domain-containing protein</fullName>
    </recommendedName>
</protein>
<feature type="chain" id="PRO_5030550326" description="Lysozyme inhibitor LprI N-terminal domain-containing protein" evidence="1">
    <location>
        <begin position="31"/>
        <end position="249"/>
    </location>
</feature>
<dbReference type="Proteomes" id="UP000462066">
    <property type="component" value="Unassembled WGS sequence"/>
</dbReference>
<dbReference type="RefSeq" id="WP_162310731.1">
    <property type="nucleotide sequence ID" value="NZ_JACHGU010000001.1"/>
</dbReference>
<reference evidence="2 3" key="1">
    <citation type="submission" date="2017-10" db="EMBL/GenBank/DDBJ databases">
        <title>Whole genome sequencing of Pseudoxanthomonas broegbernensis DSM 12573(T).</title>
        <authorList>
            <person name="Kumar S."/>
            <person name="Bansal K."/>
            <person name="Kaur A."/>
            <person name="Patil P."/>
            <person name="Sharma S."/>
            <person name="Patil P.B."/>
        </authorList>
    </citation>
    <scope>NUCLEOTIDE SEQUENCE [LARGE SCALE GENOMIC DNA]</scope>
    <source>
        <strain evidence="2 3">DSM 12573</strain>
    </source>
</reference>
<accession>A0A7V8GMQ1</accession>
<gene>
    <name evidence="2" type="ORF">B1992_06820</name>
</gene>